<gene>
    <name evidence="2" type="primary">glgB_4</name>
    <name evidence="2" type="ORF">NCTC9504_00709</name>
</gene>
<keyword evidence="2" id="KW-0808">Transferase</keyword>
<evidence type="ECO:0000259" key="1">
    <source>
        <dbReference type="Pfam" id="PF02806"/>
    </source>
</evidence>
<dbReference type="GO" id="GO:0043169">
    <property type="term" value="F:cation binding"/>
    <property type="evidence" value="ECO:0007669"/>
    <property type="project" value="InterPro"/>
</dbReference>
<dbReference type="InterPro" id="IPR013780">
    <property type="entry name" value="Glyco_hydro_b"/>
</dbReference>
<dbReference type="Pfam" id="PF02806">
    <property type="entry name" value="Alpha-amylase_C"/>
    <property type="match status" value="1"/>
</dbReference>
<evidence type="ECO:0000313" key="2">
    <source>
        <dbReference type="EMBL" id="STU56986.1"/>
    </source>
</evidence>
<dbReference type="EC" id="2.4.1.18" evidence="2"/>
<dbReference type="GO" id="GO:0003844">
    <property type="term" value="F:1,4-alpha-glucan branching enzyme activity"/>
    <property type="evidence" value="ECO:0007669"/>
    <property type="project" value="UniProtKB-EC"/>
</dbReference>
<sequence length="126" mass="14556">MRDLNHTYRHHKALHELDFDPYGFEWLVVDDHERSVFVFVRRDRAGNEIIVASNFTPVPRHDYRFGINQPGRWREALNTDSMHYHGSNQGNGGVVESDAIASHGREHSLSLTLPPLATIWLVREAQ</sequence>
<feature type="domain" description="Alpha-amylase/branching enzyme C-terminal all beta" evidence="1">
    <location>
        <begin position="26"/>
        <end position="123"/>
    </location>
</feature>
<proteinExistence type="predicted"/>
<dbReference type="AlphaFoldDB" id="A0A377Z286"/>
<dbReference type="GO" id="GO:0005978">
    <property type="term" value="P:glycogen biosynthetic process"/>
    <property type="evidence" value="ECO:0007669"/>
    <property type="project" value="TreeGrafter"/>
</dbReference>
<dbReference type="EMBL" id="UGMA01000005">
    <property type="protein sequence ID" value="STU56986.1"/>
    <property type="molecule type" value="Genomic_DNA"/>
</dbReference>
<protein>
    <submittedName>
        <fullName evidence="2">1,4-alpha-glucan (Glycogen) branching enzyme</fullName>
        <ecNumber evidence="2">2.4.1.18</ecNumber>
    </submittedName>
</protein>
<evidence type="ECO:0000313" key="3">
    <source>
        <dbReference type="Proteomes" id="UP000254020"/>
    </source>
</evidence>
<dbReference type="PANTHER" id="PTHR43651:SF3">
    <property type="entry name" value="1,4-ALPHA-GLUCAN-BRANCHING ENZYME"/>
    <property type="match status" value="1"/>
</dbReference>
<dbReference type="Gene3D" id="2.60.40.1180">
    <property type="entry name" value="Golgi alpha-mannosidase II"/>
    <property type="match status" value="1"/>
</dbReference>
<reference evidence="2 3" key="1">
    <citation type="submission" date="2018-06" db="EMBL/GenBank/DDBJ databases">
        <authorList>
            <consortium name="Pathogen Informatics"/>
            <person name="Doyle S."/>
        </authorList>
    </citation>
    <scope>NUCLEOTIDE SEQUENCE [LARGE SCALE GENOMIC DNA]</scope>
    <source>
        <strain evidence="2 3">NCTC9504</strain>
    </source>
</reference>
<accession>A0A377Z286</accession>
<dbReference type="GO" id="GO:0005829">
    <property type="term" value="C:cytosol"/>
    <property type="evidence" value="ECO:0007669"/>
    <property type="project" value="TreeGrafter"/>
</dbReference>
<dbReference type="InterPro" id="IPR006048">
    <property type="entry name" value="A-amylase/branching_C"/>
</dbReference>
<keyword evidence="2" id="KW-0328">Glycosyltransferase</keyword>
<dbReference type="PANTHER" id="PTHR43651">
    <property type="entry name" value="1,4-ALPHA-GLUCAN-BRANCHING ENZYME"/>
    <property type="match status" value="1"/>
</dbReference>
<dbReference type="FunFam" id="2.60.40.1180:FF:000002">
    <property type="entry name" value="1,4-alpha-glucan branching enzyme GlgB"/>
    <property type="match status" value="1"/>
</dbReference>
<dbReference type="Proteomes" id="UP000254020">
    <property type="component" value="Unassembled WGS sequence"/>
</dbReference>
<name>A0A377Z286_KLEPN</name>
<dbReference type="SUPFAM" id="SSF51011">
    <property type="entry name" value="Glycosyl hydrolase domain"/>
    <property type="match status" value="1"/>
</dbReference>
<organism evidence="2 3">
    <name type="scientific">Klebsiella pneumoniae subsp. pneumoniae</name>
    <dbReference type="NCBI Taxonomy" id="72407"/>
    <lineage>
        <taxon>Bacteria</taxon>
        <taxon>Pseudomonadati</taxon>
        <taxon>Pseudomonadota</taxon>
        <taxon>Gammaproteobacteria</taxon>
        <taxon>Enterobacterales</taxon>
        <taxon>Enterobacteriaceae</taxon>
        <taxon>Klebsiella/Raoultella group</taxon>
        <taxon>Klebsiella</taxon>
        <taxon>Klebsiella pneumoniae complex</taxon>
    </lineage>
</organism>